<dbReference type="OrthoDB" id="270764at2157"/>
<dbReference type="Pfam" id="PF17231">
    <property type="entry name" value="DUF5305"/>
    <property type="match status" value="1"/>
</dbReference>
<organism evidence="3 4">
    <name type="scientific">Halovivax asiaticus JCM 14624</name>
    <dbReference type="NCBI Taxonomy" id="1227490"/>
    <lineage>
        <taxon>Archaea</taxon>
        <taxon>Methanobacteriati</taxon>
        <taxon>Methanobacteriota</taxon>
        <taxon>Stenosarchaea group</taxon>
        <taxon>Halobacteria</taxon>
        <taxon>Halobacteriales</taxon>
        <taxon>Natrialbaceae</taxon>
        <taxon>Halovivax</taxon>
    </lineage>
</organism>
<evidence type="ECO:0000313" key="3">
    <source>
        <dbReference type="EMBL" id="ELZ11973.1"/>
    </source>
</evidence>
<evidence type="ECO:0008006" key="5">
    <source>
        <dbReference type="Google" id="ProtNLM"/>
    </source>
</evidence>
<dbReference type="EMBL" id="AOIQ01000010">
    <property type="protein sequence ID" value="ELZ11973.1"/>
    <property type="molecule type" value="Genomic_DNA"/>
</dbReference>
<sequence>MEHDPIPHETDSTDDRRLRFRAFLAEYRPILVVALLATAAMGGWFCYGAYAAQPETTEVRTDEAWSLSGEFHHSAEVTDSTTLYAAGTVLEDRPRYFTAVTPTTDGEYAVTYDAPDGTADVDISIDRYVQAVEGNTVYWESAEPVASTTQTDVEPGETVTIDLDVPVSDVVDRIETIQAELGARPGENSVFLQATVSVDGSIAGAERSTSETHRIPMTIDGGTYGFDDETITEPYRDAETVTVSESAGPIESVGGPLFLLAGLGGLGGVAVATRRYHALTTAEREWLDYRADVDEHGELVTPASLPAAVTDRPRASVESLAHLAQLAIDLRTGLHYDPLERTYLVVADEILYSYEPPRPPQRHSSGTVDGSSAAGPDRASKTGEIVLTSDESSAAGSAPDEPGDGVFTARSDGTGSNTDGPPES</sequence>
<feature type="region of interest" description="Disordered" evidence="1">
    <location>
        <begin position="355"/>
        <end position="424"/>
    </location>
</feature>
<reference evidence="3 4" key="1">
    <citation type="journal article" date="2014" name="PLoS Genet.">
        <title>Phylogenetically driven sequencing of extremely halophilic archaea reveals strategies for static and dynamic osmo-response.</title>
        <authorList>
            <person name="Becker E.A."/>
            <person name="Seitzer P.M."/>
            <person name="Tritt A."/>
            <person name="Larsen D."/>
            <person name="Krusor M."/>
            <person name="Yao A.I."/>
            <person name="Wu D."/>
            <person name="Madern D."/>
            <person name="Eisen J.A."/>
            <person name="Darling A.E."/>
            <person name="Facciotti M.T."/>
        </authorList>
    </citation>
    <scope>NUCLEOTIDE SEQUENCE [LARGE SCALE GENOMIC DNA]</scope>
    <source>
        <strain evidence="3 4">JCM 14624</strain>
    </source>
</reference>
<keyword evidence="2" id="KW-0812">Transmembrane</keyword>
<proteinExistence type="predicted"/>
<dbReference type="InterPro" id="IPR035185">
    <property type="entry name" value="DUF5305"/>
</dbReference>
<accession>M0BNT5</accession>
<comment type="caution">
    <text evidence="3">The sequence shown here is derived from an EMBL/GenBank/DDBJ whole genome shotgun (WGS) entry which is preliminary data.</text>
</comment>
<gene>
    <name evidence="3" type="ORF">C479_05992</name>
</gene>
<keyword evidence="4" id="KW-1185">Reference proteome</keyword>
<evidence type="ECO:0000256" key="2">
    <source>
        <dbReference type="SAM" id="Phobius"/>
    </source>
</evidence>
<evidence type="ECO:0000313" key="4">
    <source>
        <dbReference type="Proteomes" id="UP000011560"/>
    </source>
</evidence>
<dbReference type="Proteomes" id="UP000011560">
    <property type="component" value="Unassembled WGS sequence"/>
</dbReference>
<dbReference type="RefSeq" id="WP_007699332.1">
    <property type="nucleotide sequence ID" value="NZ_AOIQ01000010.1"/>
</dbReference>
<feature type="transmembrane region" description="Helical" evidence="2">
    <location>
        <begin position="27"/>
        <end position="50"/>
    </location>
</feature>
<evidence type="ECO:0000256" key="1">
    <source>
        <dbReference type="SAM" id="MobiDB-lite"/>
    </source>
</evidence>
<name>M0BNT5_9EURY</name>
<keyword evidence="2" id="KW-0472">Membrane</keyword>
<protein>
    <recommendedName>
        <fullName evidence="5">DUF5305 domain-containing protein</fullName>
    </recommendedName>
</protein>
<feature type="compositionally biased region" description="Polar residues" evidence="1">
    <location>
        <begin position="411"/>
        <end position="424"/>
    </location>
</feature>
<dbReference type="AlphaFoldDB" id="M0BNT5"/>
<keyword evidence="2" id="KW-1133">Transmembrane helix</keyword>